<dbReference type="NCBIfam" id="TIGR01726">
    <property type="entry name" value="HEQRo_perm_3TM"/>
    <property type="match status" value="1"/>
</dbReference>
<dbReference type="RefSeq" id="WP_239160829.1">
    <property type="nucleotide sequence ID" value="NZ_BOPH01000108.1"/>
</dbReference>
<feature type="transmembrane region" description="Helical" evidence="8">
    <location>
        <begin position="146"/>
        <end position="167"/>
    </location>
</feature>
<evidence type="ECO:0000256" key="7">
    <source>
        <dbReference type="ARBA" id="ARBA00023136"/>
    </source>
</evidence>
<dbReference type="GO" id="GO:0043190">
    <property type="term" value="C:ATP-binding cassette (ABC) transporter complex"/>
    <property type="evidence" value="ECO:0007669"/>
    <property type="project" value="InterPro"/>
</dbReference>
<feature type="transmembrane region" description="Helical" evidence="8">
    <location>
        <begin position="254"/>
        <end position="275"/>
    </location>
</feature>
<evidence type="ECO:0000256" key="2">
    <source>
        <dbReference type="ARBA" id="ARBA00022448"/>
    </source>
</evidence>
<dbReference type="PROSITE" id="PS50928">
    <property type="entry name" value="ABC_TM1"/>
    <property type="match status" value="1"/>
</dbReference>
<dbReference type="InterPro" id="IPR043429">
    <property type="entry name" value="ArtM/GltK/GlnP/TcyL/YhdX-like"/>
</dbReference>
<evidence type="ECO:0000256" key="8">
    <source>
        <dbReference type="RuleBase" id="RU363032"/>
    </source>
</evidence>
<dbReference type="AlphaFoldDB" id="A0A8J4EFL9"/>
<protein>
    <submittedName>
        <fullName evidence="10">ABC transporter permease</fullName>
    </submittedName>
</protein>
<comment type="caution">
    <text evidence="10">The sequence shown here is derived from an EMBL/GenBank/DDBJ whole genome shotgun (WGS) entry which is preliminary data.</text>
</comment>
<dbReference type="PANTHER" id="PTHR30614:SF0">
    <property type="entry name" value="L-CYSTINE TRANSPORT SYSTEM PERMEASE PROTEIN TCYL"/>
    <property type="match status" value="1"/>
</dbReference>
<organism evidence="10 11">
    <name type="scientific">Virgisporangium ochraceum</name>
    <dbReference type="NCBI Taxonomy" id="65505"/>
    <lineage>
        <taxon>Bacteria</taxon>
        <taxon>Bacillati</taxon>
        <taxon>Actinomycetota</taxon>
        <taxon>Actinomycetes</taxon>
        <taxon>Micromonosporales</taxon>
        <taxon>Micromonosporaceae</taxon>
        <taxon>Virgisporangium</taxon>
    </lineage>
</organism>
<keyword evidence="7 8" id="KW-0472">Membrane</keyword>
<accession>A0A8J4EFL9</accession>
<dbReference type="SUPFAM" id="SSF161098">
    <property type="entry name" value="MetI-like"/>
    <property type="match status" value="1"/>
</dbReference>
<evidence type="ECO:0000259" key="9">
    <source>
        <dbReference type="PROSITE" id="PS50928"/>
    </source>
</evidence>
<feature type="transmembrane region" description="Helical" evidence="8">
    <location>
        <begin position="104"/>
        <end position="126"/>
    </location>
</feature>
<dbReference type="PANTHER" id="PTHR30614">
    <property type="entry name" value="MEMBRANE COMPONENT OF AMINO ACID ABC TRANSPORTER"/>
    <property type="match status" value="1"/>
</dbReference>
<dbReference type="CDD" id="cd06261">
    <property type="entry name" value="TM_PBP2"/>
    <property type="match status" value="1"/>
</dbReference>
<evidence type="ECO:0000313" key="10">
    <source>
        <dbReference type="EMBL" id="GIJ72969.1"/>
    </source>
</evidence>
<evidence type="ECO:0000256" key="4">
    <source>
        <dbReference type="ARBA" id="ARBA00022692"/>
    </source>
</evidence>
<feature type="transmembrane region" description="Helical" evidence="8">
    <location>
        <begin position="230"/>
        <end position="248"/>
    </location>
</feature>
<evidence type="ECO:0000256" key="1">
    <source>
        <dbReference type="ARBA" id="ARBA00004651"/>
    </source>
</evidence>
<keyword evidence="2 8" id="KW-0813">Transport</keyword>
<evidence type="ECO:0000256" key="5">
    <source>
        <dbReference type="ARBA" id="ARBA00022970"/>
    </source>
</evidence>
<keyword evidence="5" id="KW-0029">Amino-acid transport</keyword>
<dbReference type="GO" id="GO:0006865">
    <property type="term" value="P:amino acid transport"/>
    <property type="evidence" value="ECO:0007669"/>
    <property type="project" value="UniProtKB-KW"/>
</dbReference>
<proteinExistence type="inferred from homology"/>
<evidence type="ECO:0000256" key="6">
    <source>
        <dbReference type="ARBA" id="ARBA00022989"/>
    </source>
</evidence>
<dbReference type="Gene3D" id="1.10.3720.10">
    <property type="entry name" value="MetI-like"/>
    <property type="match status" value="1"/>
</dbReference>
<reference evidence="10" key="1">
    <citation type="submission" date="2021-01" db="EMBL/GenBank/DDBJ databases">
        <title>Whole genome shotgun sequence of Virgisporangium ochraceum NBRC 16418.</title>
        <authorList>
            <person name="Komaki H."/>
            <person name="Tamura T."/>
        </authorList>
    </citation>
    <scope>NUCLEOTIDE SEQUENCE</scope>
    <source>
        <strain evidence="10">NBRC 16418</strain>
    </source>
</reference>
<sequence length="289" mass="31234">MTAVDMTTTAKVSTVDVATARPRFRPWRWLTGALLLAVAVQVVVFLYSNPRFEWDVVGEYLFDATVLAGLGMSVLLTVVGMTLGSLLGTVLAAGQLSEFGPARWAATVYVGVFRGVPPLVQLIFWYNLAYLLPTLSIGVPYGPTFASWDSNAVITPLFAAILGLSLHEAAYMAEIIRAGILAVDPGQRDAAKAMGFTSGQTFGRVVLPQAMRVIIPPTGSQFISLLKGTSLVSVIAMADLLHAVQVIYNRTYEVVPMLLVAVIWYLAVVTVLSLGQRRLERRFGRGVTV</sequence>
<dbReference type="EMBL" id="BOPH01000108">
    <property type="protein sequence ID" value="GIJ72969.1"/>
    <property type="molecule type" value="Genomic_DNA"/>
</dbReference>
<comment type="similarity">
    <text evidence="8">Belongs to the binding-protein-dependent transport system permease family.</text>
</comment>
<dbReference type="InterPro" id="IPR000515">
    <property type="entry name" value="MetI-like"/>
</dbReference>
<feature type="transmembrane region" description="Helical" evidence="8">
    <location>
        <begin position="67"/>
        <end position="92"/>
    </location>
</feature>
<gene>
    <name evidence="10" type="ORF">Voc01_078860</name>
</gene>
<dbReference type="FunFam" id="1.10.3720.10:FF:000006">
    <property type="entry name" value="Glutamate/aspartate ABC transporter, permease protein GltK"/>
    <property type="match status" value="1"/>
</dbReference>
<dbReference type="Pfam" id="PF00528">
    <property type="entry name" value="BPD_transp_1"/>
    <property type="match status" value="1"/>
</dbReference>
<comment type="subcellular location">
    <subcellularLocation>
        <location evidence="1 8">Cell membrane</location>
        <topology evidence="1 8">Multi-pass membrane protein</topology>
    </subcellularLocation>
</comment>
<dbReference type="InterPro" id="IPR035906">
    <property type="entry name" value="MetI-like_sf"/>
</dbReference>
<dbReference type="Proteomes" id="UP000635606">
    <property type="component" value="Unassembled WGS sequence"/>
</dbReference>
<evidence type="ECO:0000256" key="3">
    <source>
        <dbReference type="ARBA" id="ARBA00022475"/>
    </source>
</evidence>
<keyword evidence="11" id="KW-1185">Reference proteome</keyword>
<keyword evidence="4 8" id="KW-0812">Transmembrane</keyword>
<dbReference type="GO" id="GO:0022857">
    <property type="term" value="F:transmembrane transporter activity"/>
    <property type="evidence" value="ECO:0007669"/>
    <property type="project" value="InterPro"/>
</dbReference>
<keyword evidence="6 8" id="KW-1133">Transmembrane helix</keyword>
<keyword evidence="3" id="KW-1003">Cell membrane</keyword>
<feature type="domain" description="ABC transmembrane type-1" evidence="9">
    <location>
        <begin position="66"/>
        <end position="273"/>
    </location>
</feature>
<feature type="transmembrane region" description="Helical" evidence="8">
    <location>
        <begin position="29"/>
        <end position="47"/>
    </location>
</feature>
<evidence type="ECO:0000313" key="11">
    <source>
        <dbReference type="Proteomes" id="UP000635606"/>
    </source>
</evidence>
<dbReference type="InterPro" id="IPR010065">
    <property type="entry name" value="AA_ABC_transptr_permease_3TM"/>
</dbReference>
<name>A0A8J4EFL9_9ACTN</name>